<dbReference type="GO" id="GO:0004843">
    <property type="term" value="F:cysteine-type deubiquitinase activity"/>
    <property type="evidence" value="ECO:0007669"/>
    <property type="project" value="TreeGrafter"/>
</dbReference>
<dbReference type="RefSeq" id="XP_040769111.1">
    <property type="nucleotide sequence ID" value="XM_040911982.1"/>
</dbReference>
<dbReference type="Gene3D" id="3.90.70.80">
    <property type="match status" value="1"/>
</dbReference>
<sequence length="322" mass="35147">MAGSKRNRFKKAFSLKAPASAPATPPEPAVDDDDNLVDDLLAELDSRDKAVPPAVHSDTAVDKIAETPPPAQKQDSRSRHKARQVRRLAALVVHSVPDLIIHARIQARRAAALAEQYAPSNPEADARLQKEAQEEEKTIKRICDELGLEMYEITPDGHCLFSAVADQLATLKILPAGQATYTTCRHAAADYIHNHPDDFLPFLPSVDGEDAAGATSDTGLMTPAEFDRYCATMRDTGAWGGEPEILALSSAFNVPIHVIQCGQPPIVIHQPQGSTENSSVSDKNVVHISYHRRMYGLGEHYNSLRPKFSFKGTVKSVFKPNS</sequence>
<dbReference type="InterPro" id="IPR050704">
    <property type="entry name" value="Peptidase_C85-like"/>
</dbReference>
<dbReference type="EMBL" id="KV427607">
    <property type="protein sequence ID" value="KZT11371.1"/>
    <property type="molecule type" value="Genomic_DNA"/>
</dbReference>
<feature type="region of interest" description="Disordered" evidence="1">
    <location>
        <begin position="1"/>
        <end position="82"/>
    </location>
</feature>
<dbReference type="STRING" id="1314785.A0A165H7Y9"/>
<evidence type="ECO:0000256" key="1">
    <source>
        <dbReference type="SAM" id="MobiDB-lite"/>
    </source>
</evidence>
<dbReference type="CDD" id="cd22748">
    <property type="entry name" value="OTU_OTUD6-like"/>
    <property type="match status" value="1"/>
</dbReference>
<dbReference type="GeneID" id="63829010"/>
<proteinExistence type="predicted"/>
<dbReference type="FunCoup" id="A0A165H7Y9">
    <property type="interactions" value="387"/>
</dbReference>
<evidence type="ECO:0000259" key="2">
    <source>
        <dbReference type="PROSITE" id="PS50802"/>
    </source>
</evidence>
<dbReference type="PANTHER" id="PTHR12419:SF10">
    <property type="entry name" value="DEUBIQUITINASE OTUD6B"/>
    <property type="match status" value="1"/>
</dbReference>
<dbReference type="PROSITE" id="PS50802">
    <property type="entry name" value="OTU"/>
    <property type="match status" value="1"/>
</dbReference>
<feature type="domain" description="OTU" evidence="2">
    <location>
        <begin position="148"/>
        <end position="307"/>
    </location>
</feature>
<organism evidence="3 4">
    <name type="scientific">Laetiporus sulphureus 93-53</name>
    <dbReference type="NCBI Taxonomy" id="1314785"/>
    <lineage>
        <taxon>Eukaryota</taxon>
        <taxon>Fungi</taxon>
        <taxon>Dikarya</taxon>
        <taxon>Basidiomycota</taxon>
        <taxon>Agaricomycotina</taxon>
        <taxon>Agaricomycetes</taxon>
        <taxon>Polyporales</taxon>
        <taxon>Laetiporus</taxon>
    </lineage>
</organism>
<name>A0A165H7Y9_9APHY</name>
<dbReference type="Proteomes" id="UP000076871">
    <property type="component" value="Unassembled WGS sequence"/>
</dbReference>
<evidence type="ECO:0000313" key="3">
    <source>
        <dbReference type="EMBL" id="KZT11371.1"/>
    </source>
</evidence>
<dbReference type="OrthoDB" id="415023at2759"/>
<dbReference type="AlphaFoldDB" id="A0A165H7Y9"/>
<dbReference type="Pfam" id="PF02338">
    <property type="entry name" value="OTU"/>
    <property type="match status" value="1"/>
</dbReference>
<gene>
    <name evidence="3" type="ORF">LAESUDRAFT_755028</name>
</gene>
<feature type="compositionally biased region" description="Acidic residues" evidence="1">
    <location>
        <begin position="29"/>
        <end position="42"/>
    </location>
</feature>
<reference evidence="3 4" key="1">
    <citation type="journal article" date="2016" name="Mol. Biol. Evol.">
        <title>Comparative Genomics of Early-Diverging Mushroom-Forming Fungi Provides Insights into the Origins of Lignocellulose Decay Capabilities.</title>
        <authorList>
            <person name="Nagy L.G."/>
            <person name="Riley R."/>
            <person name="Tritt A."/>
            <person name="Adam C."/>
            <person name="Daum C."/>
            <person name="Floudas D."/>
            <person name="Sun H."/>
            <person name="Yadav J.S."/>
            <person name="Pangilinan J."/>
            <person name="Larsson K.H."/>
            <person name="Matsuura K."/>
            <person name="Barry K."/>
            <person name="Labutti K."/>
            <person name="Kuo R."/>
            <person name="Ohm R.A."/>
            <person name="Bhattacharya S.S."/>
            <person name="Shirouzu T."/>
            <person name="Yoshinaga Y."/>
            <person name="Martin F.M."/>
            <person name="Grigoriev I.V."/>
            <person name="Hibbett D.S."/>
        </authorList>
    </citation>
    <scope>NUCLEOTIDE SEQUENCE [LARGE SCALE GENOMIC DNA]</scope>
    <source>
        <strain evidence="3 4">93-53</strain>
    </source>
</reference>
<feature type="compositionally biased region" description="Basic residues" evidence="1">
    <location>
        <begin position="1"/>
        <end position="13"/>
    </location>
</feature>
<dbReference type="PANTHER" id="PTHR12419">
    <property type="entry name" value="OTU DOMAIN CONTAINING PROTEIN"/>
    <property type="match status" value="1"/>
</dbReference>
<dbReference type="InParanoid" id="A0A165H7Y9"/>
<dbReference type="SUPFAM" id="SSF54001">
    <property type="entry name" value="Cysteine proteinases"/>
    <property type="match status" value="1"/>
</dbReference>
<keyword evidence="4" id="KW-1185">Reference proteome</keyword>
<evidence type="ECO:0000313" key="4">
    <source>
        <dbReference type="Proteomes" id="UP000076871"/>
    </source>
</evidence>
<accession>A0A165H7Y9</accession>
<protein>
    <submittedName>
        <fullName evidence="3">Cysteine proteinase</fullName>
    </submittedName>
</protein>
<dbReference type="GO" id="GO:0016579">
    <property type="term" value="P:protein deubiquitination"/>
    <property type="evidence" value="ECO:0007669"/>
    <property type="project" value="TreeGrafter"/>
</dbReference>
<dbReference type="InterPro" id="IPR003323">
    <property type="entry name" value="OTU_dom"/>
</dbReference>
<dbReference type="InterPro" id="IPR038765">
    <property type="entry name" value="Papain-like_cys_pep_sf"/>
</dbReference>